<dbReference type="AlphaFoldDB" id="A0A2A3M2L3"/>
<feature type="compositionally biased region" description="Basic residues" evidence="1">
    <location>
        <begin position="60"/>
        <end position="70"/>
    </location>
</feature>
<feature type="region of interest" description="Disordered" evidence="1">
    <location>
        <begin position="41"/>
        <end position="77"/>
    </location>
</feature>
<evidence type="ECO:0000313" key="2">
    <source>
        <dbReference type="EMBL" id="PBJ94308.1"/>
    </source>
</evidence>
<comment type="caution">
    <text evidence="2">The sequence shown here is derived from an EMBL/GenBank/DDBJ whole genome shotgun (WGS) entry which is preliminary data.</text>
</comment>
<accession>A0A2A3M2L3</accession>
<dbReference type="EMBL" id="NTME01000017">
    <property type="protein sequence ID" value="PBJ94308.1"/>
    <property type="molecule type" value="Genomic_DNA"/>
</dbReference>
<organism evidence="2 3">
    <name type="scientific">Pseudomonas plecoglossicida</name>
    <dbReference type="NCBI Taxonomy" id="70775"/>
    <lineage>
        <taxon>Bacteria</taxon>
        <taxon>Pseudomonadati</taxon>
        <taxon>Pseudomonadota</taxon>
        <taxon>Gammaproteobacteria</taxon>
        <taxon>Pseudomonadales</taxon>
        <taxon>Pseudomonadaceae</taxon>
        <taxon>Pseudomonas</taxon>
    </lineage>
</organism>
<evidence type="ECO:0000313" key="3">
    <source>
        <dbReference type="Proteomes" id="UP000218102"/>
    </source>
</evidence>
<reference evidence="2 3" key="1">
    <citation type="submission" date="2017-09" db="EMBL/GenBank/DDBJ databases">
        <authorList>
            <person name="Ehlers B."/>
            <person name="Leendertz F.H."/>
        </authorList>
    </citation>
    <scope>NUCLEOTIDE SEQUENCE [LARGE SCALE GENOMIC DNA]</scope>
    <source>
        <strain evidence="2 3">DJ-1</strain>
    </source>
</reference>
<proteinExistence type="predicted"/>
<evidence type="ECO:0000256" key="1">
    <source>
        <dbReference type="SAM" id="MobiDB-lite"/>
    </source>
</evidence>
<dbReference type="Proteomes" id="UP000218102">
    <property type="component" value="Unassembled WGS sequence"/>
</dbReference>
<sequence>MRGDERRCVSGFLWRSVPASSRVNPLPQVPHRVHGLRHTCGSGFTREEAGTGNGSIPQKKPAHAGHRAHGSGRVPQCFRQWEIRRTPAPLP</sequence>
<name>A0A2A3M2L3_PSEDL</name>
<gene>
    <name evidence="2" type="ORF">CMV24_16600</name>
</gene>
<protein>
    <submittedName>
        <fullName evidence="2">Uncharacterized protein</fullName>
    </submittedName>
</protein>